<reference evidence="5" key="2">
    <citation type="journal article" date="2021" name="PeerJ">
        <title>Extensive microbial diversity within the chicken gut microbiome revealed by metagenomics and culture.</title>
        <authorList>
            <person name="Gilroy R."/>
            <person name="Ravi A."/>
            <person name="Getino M."/>
            <person name="Pursley I."/>
            <person name="Horton D.L."/>
            <person name="Alikhan N.F."/>
            <person name="Baker D."/>
            <person name="Gharbi K."/>
            <person name="Hall N."/>
            <person name="Watson M."/>
            <person name="Adriaenssens E.M."/>
            <person name="Foster-Nyarko E."/>
            <person name="Jarju S."/>
            <person name="Secka A."/>
            <person name="Antonio M."/>
            <person name="Oren A."/>
            <person name="Chaudhuri R.R."/>
            <person name="La Ragione R."/>
            <person name="Hildebrand F."/>
            <person name="Pallen M.J."/>
        </authorList>
    </citation>
    <scope>NUCLEOTIDE SEQUENCE</scope>
    <source>
        <strain evidence="5">CHK181-108</strain>
    </source>
</reference>
<sequence length="424" mass="46096">MITIKQSDTHIFKNASALIQSAIDKAASCGEELTIERGVYICGTLFLRSNLKMRLEPGAVILGSGRFEDYSADVNLFVDAVDHERGRSLIYADGVENVTISGGGIIDGRGALFPESHPHHGERPFLVRIMNSKKISFENITLKNPAAWTLHLFNCEDVSVKSLFVLSRANANNDGIDIDCCRRCVIDSCTIDSGDDAVCIKSTDDIPCSGITAKNCVITTNWAGFKIGTESVGDISDIVFEDSFIYDCMGCAIKICPTDGASVKNVTIKNIRLKNATGPVFIANGERMRRYQNGRQKAAPSSIENVLIKNLRGSCSDAAGTVYKGAPWGNAKAAVCISGTEKTHIKNVRLESLELLMPGGTENYVPHTIPQLGGEYPEFHLFGTLPAWGVYARFIDGFSAEDMRLSPTAHDCRDVIVTENVTKL</sequence>
<reference evidence="5" key="1">
    <citation type="submission" date="2020-10" db="EMBL/GenBank/DDBJ databases">
        <authorList>
            <person name="Gilroy R."/>
        </authorList>
    </citation>
    <scope>NUCLEOTIDE SEQUENCE</scope>
    <source>
        <strain evidence="5">CHK181-108</strain>
    </source>
</reference>
<dbReference type="Proteomes" id="UP000824165">
    <property type="component" value="Unassembled WGS sequence"/>
</dbReference>
<proteinExistence type="inferred from homology"/>
<dbReference type="GO" id="GO:0004650">
    <property type="term" value="F:polygalacturonase activity"/>
    <property type="evidence" value="ECO:0007669"/>
    <property type="project" value="InterPro"/>
</dbReference>
<evidence type="ECO:0000313" key="6">
    <source>
        <dbReference type="Proteomes" id="UP000824165"/>
    </source>
</evidence>
<dbReference type="PANTHER" id="PTHR31339:SF9">
    <property type="entry name" value="PLASMIN AND FIBRONECTIN-BINDING PROTEIN A"/>
    <property type="match status" value="1"/>
</dbReference>
<organism evidence="5 6">
    <name type="scientific">Candidatus Ornithomonoglobus intestinigallinarum</name>
    <dbReference type="NCBI Taxonomy" id="2840894"/>
    <lineage>
        <taxon>Bacteria</taxon>
        <taxon>Bacillati</taxon>
        <taxon>Bacillota</taxon>
        <taxon>Clostridia</taxon>
        <taxon>Candidatus Ornithomonoglobus</taxon>
    </lineage>
</organism>
<evidence type="ECO:0000256" key="2">
    <source>
        <dbReference type="ARBA" id="ARBA00022801"/>
    </source>
</evidence>
<dbReference type="PANTHER" id="PTHR31339">
    <property type="entry name" value="PECTIN LYASE-RELATED"/>
    <property type="match status" value="1"/>
</dbReference>
<accession>A0A9D1H6L1</accession>
<keyword evidence="3 4" id="KW-0326">Glycosidase</keyword>
<dbReference type="SMART" id="SM00710">
    <property type="entry name" value="PbH1"/>
    <property type="match status" value="6"/>
</dbReference>
<dbReference type="SUPFAM" id="SSF51126">
    <property type="entry name" value="Pectin lyase-like"/>
    <property type="match status" value="1"/>
</dbReference>
<dbReference type="Gene3D" id="2.160.20.10">
    <property type="entry name" value="Single-stranded right-handed beta-helix, Pectin lyase-like"/>
    <property type="match status" value="1"/>
</dbReference>
<name>A0A9D1H6L1_9FIRM</name>
<evidence type="ECO:0000256" key="4">
    <source>
        <dbReference type="RuleBase" id="RU361169"/>
    </source>
</evidence>
<dbReference type="GO" id="GO:0005975">
    <property type="term" value="P:carbohydrate metabolic process"/>
    <property type="evidence" value="ECO:0007669"/>
    <property type="project" value="InterPro"/>
</dbReference>
<comment type="caution">
    <text evidence="5">The sequence shown here is derived from an EMBL/GenBank/DDBJ whole genome shotgun (WGS) entry which is preliminary data.</text>
</comment>
<dbReference type="AlphaFoldDB" id="A0A9D1H6L1"/>
<dbReference type="EMBL" id="DVLU01000104">
    <property type="protein sequence ID" value="HIT86169.1"/>
    <property type="molecule type" value="Genomic_DNA"/>
</dbReference>
<keyword evidence="2 4" id="KW-0378">Hydrolase</keyword>
<evidence type="ECO:0000313" key="5">
    <source>
        <dbReference type="EMBL" id="HIT86169.1"/>
    </source>
</evidence>
<protein>
    <submittedName>
        <fullName evidence="5">Right-handed parallel beta-helix repeat-containing protein</fullName>
    </submittedName>
</protein>
<dbReference type="InterPro" id="IPR051801">
    <property type="entry name" value="GH28_Enzymes"/>
</dbReference>
<dbReference type="Pfam" id="PF00295">
    <property type="entry name" value="Glyco_hydro_28"/>
    <property type="match status" value="1"/>
</dbReference>
<dbReference type="InterPro" id="IPR000743">
    <property type="entry name" value="Glyco_hydro_28"/>
</dbReference>
<dbReference type="InterPro" id="IPR012334">
    <property type="entry name" value="Pectin_lyas_fold"/>
</dbReference>
<dbReference type="InterPro" id="IPR006626">
    <property type="entry name" value="PbH1"/>
</dbReference>
<comment type="similarity">
    <text evidence="1 4">Belongs to the glycosyl hydrolase 28 family.</text>
</comment>
<evidence type="ECO:0000256" key="3">
    <source>
        <dbReference type="ARBA" id="ARBA00023295"/>
    </source>
</evidence>
<evidence type="ECO:0000256" key="1">
    <source>
        <dbReference type="ARBA" id="ARBA00008834"/>
    </source>
</evidence>
<dbReference type="InterPro" id="IPR011050">
    <property type="entry name" value="Pectin_lyase_fold/virulence"/>
</dbReference>
<gene>
    <name evidence="5" type="ORF">IAA60_09760</name>
</gene>